<dbReference type="EMBL" id="BPLR01006123">
    <property type="protein sequence ID" value="GIY07545.1"/>
    <property type="molecule type" value="Genomic_DNA"/>
</dbReference>
<keyword evidence="1" id="KW-0732">Signal</keyword>
<reference evidence="2 3" key="1">
    <citation type="submission" date="2021-06" db="EMBL/GenBank/DDBJ databases">
        <title>Caerostris extrusa draft genome.</title>
        <authorList>
            <person name="Kono N."/>
            <person name="Arakawa K."/>
        </authorList>
    </citation>
    <scope>NUCLEOTIDE SEQUENCE [LARGE SCALE GENOMIC DNA]</scope>
</reference>
<sequence length="100" mass="11657">MEAAMRFLLLTGIAYSLVSLMASENLETEQDHLPKDSLLDRLARRKFLQRVKRQEYTIQGLTRPFCDMFGCHYCTTPPGHKCCEGFMYDAEAQRCREIFI</sequence>
<evidence type="ECO:0000256" key="1">
    <source>
        <dbReference type="SAM" id="SignalP"/>
    </source>
</evidence>
<keyword evidence="3" id="KW-1185">Reference proteome</keyword>
<accession>A0AAV4QDN4</accession>
<gene>
    <name evidence="2" type="ORF">CEXT_793801</name>
</gene>
<dbReference type="Proteomes" id="UP001054945">
    <property type="component" value="Unassembled WGS sequence"/>
</dbReference>
<feature type="chain" id="PRO_5043943699" evidence="1">
    <location>
        <begin position="24"/>
        <end position="100"/>
    </location>
</feature>
<feature type="signal peptide" evidence="1">
    <location>
        <begin position="1"/>
        <end position="23"/>
    </location>
</feature>
<comment type="caution">
    <text evidence="2">The sequence shown here is derived from an EMBL/GenBank/DDBJ whole genome shotgun (WGS) entry which is preliminary data.</text>
</comment>
<evidence type="ECO:0000313" key="2">
    <source>
        <dbReference type="EMBL" id="GIY07545.1"/>
    </source>
</evidence>
<evidence type="ECO:0000313" key="3">
    <source>
        <dbReference type="Proteomes" id="UP001054945"/>
    </source>
</evidence>
<organism evidence="2 3">
    <name type="scientific">Caerostris extrusa</name>
    <name type="common">Bark spider</name>
    <name type="synonym">Caerostris bankana</name>
    <dbReference type="NCBI Taxonomy" id="172846"/>
    <lineage>
        <taxon>Eukaryota</taxon>
        <taxon>Metazoa</taxon>
        <taxon>Ecdysozoa</taxon>
        <taxon>Arthropoda</taxon>
        <taxon>Chelicerata</taxon>
        <taxon>Arachnida</taxon>
        <taxon>Araneae</taxon>
        <taxon>Araneomorphae</taxon>
        <taxon>Entelegynae</taxon>
        <taxon>Araneoidea</taxon>
        <taxon>Araneidae</taxon>
        <taxon>Caerostris</taxon>
    </lineage>
</organism>
<proteinExistence type="predicted"/>
<protein>
    <submittedName>
        <fullName evidence="2">Uncharacterized protein</fullName>
    </submittedName>
</protein>
<dbReference type="AlphaFoldDB" id="A0AAV4QDN4"/>
<name>A0AAV4QDN4_CAEEX</name>